<protein>
    <submittedName>
        <fullName evidence="1">Adenylate kinase</fullName>
    </submittedName>
</protein>
<dbReference type="InterPro" id="IPR027417">
    <property type="entry name" value="P-loop_NTPase"/>
</dbReference>
<gene>
    <name evidence="1" type="ORF">DKM44_11165</name>
</gene>
<dbReference type="PANTHER" id="PTHR37816">
    <property type="entry name" value="YALI0E33011P"/>
    <property type="match status" value="1"/>
</dbReference>
<dbReference type="Gene3D" id="3.40.50.300">
    <property type="entry name" value="P-loop containing nucleotide triphosphate hydrolases"/>
    <property type="match status" value="1"/>
</dbReference>
<dbReference type="PANTHER" id="PTHR37816:SF1">
    <property type="entry name" value="TOXIN"/>
    <property type="match status" value="1"/>
</dbReference>
<keyword evidence="1" id="KW-0808">Transferase</keyword>
<dbReference type="AlphaFoldDB" id="A0A2Z3JHZ0"/>
<evidence type="ECO:0000313" key="2">
    <source>
        <dbReference type="Proteomes" id="UP000245368"/>
    </source>
</evidence>
<dbReference type="InterPro" id="IPR052922">
    <property type="entry name" value="Cytidylate_Kinase-2"/>
</dbReference>
<name>A0A2Z3JHZ0_9DEIO</name>
<keyword evidence="1" id="KW-0418">Kinase</keyword>
<sequence>MVLSPAPRRILVIGTTGSGKTALARQLSDLWQLPHAEQDAWNHQPGWQEAPLETFRAAVDNFTAQPAWIMDGNYSKARDIGWARADTVIWLDYPAWVVFWQLLRRTLKRMHRGEELWNGNREVWSSLLSRESILVWFFKTHWLHRRRTPGFVAEYPHLRLIRLRSRREAAALLQAARTPGASGTLAGVP</sequence>
<dbReference type="EMBL" id="CP029494">
    <property type="protein sequence ID" value="AWN24632.1"/>
    <property type="molecule type" value="Genomic_DNA"/>
</dbReference>
<keyword evidence="2" id="KW-1185">Reference proteome</keyword>
<organism evidence="1 2">
    <name type="scientific">Deinococcus irradiatisoli</name>
    <dbReference type="NCBI Taxonomy" id="2202254"/>
    <lineage>
        <taxon>Bacteria</taxon>
        <taxon>Thermotogati</taxon>
        <taxon>Deinococcota</taxon>
        <taxon>Deinococci</taxon>
        <taxon>Deinococcales</taxon>
        <taxon>Deinococcaceae</taxon>
        <taxon>Deinococcus</taxon>
    </lineage>
</organism>
<dbReference type="SUPFAM" id="SSF52540">
    <property type="entry name" value="P-loop containing nucleoside triphosphate hydrolases"/>
    <property type="match status" value="1"/>
</dbReference>
<dbReference type="GO" id="GO:0016301">
    <property type="term" value="F:kinase activity"/>
    <property type="evidence" value="ECO:0007669"/>
    <property type="project" value="UniProtKB-KW"/>
</dbReference>
<evidence type="ECO:0000313" key="1">
    <source>
        <dbReference type="EMBL" id="AWN24632.1"/>
    </source>
</evidence>
<dbReference type="RefSeq" id="WP_109828356.1">
    <property type="nucleotide sequence ID" value="NZ_CP029494.1"/>
</dbReference>
<dbReference type="KEGG" id="dez:DKM44_11165"/>
<accession>A0A2Z3JHZ0</accession>
<reference evidence="1 2" key="1">
    <citation type="submission" date="2018-05" db="EMBL/GenBank/DDBJ databases">
        <title>Complete Genome Sequence of Deinococcus sp. strain 17bor-2.</title>
        <authorList>
            <person name="Srinivasan S."/>
        </authorList>
    </citation>
    <scope>NUCLEOTIDE SEQUENCE [LARGE SCALE GENOMIC DNA]</scope>
    <source>
        <strain evidence="1 2">17bor-2</strain>
    </source>
</reference>
<proteinExistence type="predicted"/>
<dbReference type="Proteomes" id="UP000245368">
    <property type="component" value="Chromosome"/>
</dbReference>
<dbReference type="OrthoDB" id="1201990at2"/>